<evidence type="ECO:0000256" key="4">
    <source>
        <dbReference type="ARBA" id="ARBA00016672"/>
    </source>
</evidence>
<feature type="signal peptide" evidence="14">
    <location>
        <begin position="1"/>
        <end position="21"/>
    </location>
</feature>
<dbReference type="GO" id="GO:0005886">
    <property type="term" value="C:plasma membrane"/>
    <property type="evidence" value="ECO:0007669"/>
    <property type="project" value="UniProtKB-SubCell"/>
</dbReference>
<dbReference type="GO" id="GO:0005666">
    <property type="term" value="C:RNA polymerase III complex"/>
    <property type="evidence" value="ECO:0007669"/>
    <property type="project" value="InterPro"/>
</dbReference>
<evidence type="ECO:0000256" key="6">
    <source>
        <dbReference type="ARBA" id="ARBA00022478"/>
    </source>
</evidence>
<dbReference type="InterPro" id="IPR005574">
    <property type="entry name" value="Rpb4/RPC9"/>
</dbReference>
<evidence type="ECO:0000256" key="14">
    <source>
        <dbReference type="SAM" id="SignalP"/>
    </source>
</evidence>
<dbReference type="GO" id="GO:0006384">
    <property type="term" value="P:transcription initiation at RNA polymerase III promoter"/>
    <property type="evidence" value="ECO:0007669"/>
    <property type="project" value="InterPro"/>
</dbReference>
<dbReference type="Gene3D" id="1.20.1250.40">
    <property type="match status" value="1"/>
</dbReference>
<organism evidence="16 17">
    <name type="scientific">Setaria digitata</name>
    <dbReference type="NCBI Taxonomy" id="48799"/>
    <lineage>
        <taxon>Eukaryota</taxon>
        <taxon>Metazoa</taxon>
        <taxon>Ecdysozoa</taxon>
        <taxon>Nematoda</taxon>
        <taxon>Chromadorea</taxon>
        <taxon>Rhabditida</taxon>
        <taxon>Spirurina</taxon>
        <taxon>Spiruromorpha</taxon>
        <taxon>Filarioidea</taxon>
        <taxon>Setariidae</taxon>
        <taxon>Setaria</taxon>
    </lineage>
</organism>
<dbReference type="PANTHER" id="PTHR15561:SF0">
    <property type="entry name" value="DNA-DIRECTED RNA POLYMERASE III SUBUNIT RPC9"/>
    <property type="match status" value="1"/>
</dbReference>
<evidence type="ECO:0000256" key="10">
    <source>
        <dbReference type="ARBA" id="ARBA00043924"/>
    </source>
</evidence>
<proteinExistence type="inferred from homology"/>
<keyword evidence="9" id="KW-0539">Nucleus</keyword>
<dbReference type="WBParaSite" id="sdigi.contig359.g7731.t1">
    <property type="protein sequence ID" value="sdigi.contig359.g7731.t1"/>
    <property type="gene ID" value="sdigi.contig359.g7731"/>
</dbReference>
<protein>
    <recommendedName>
        <fullName evidence="4">DNA-directed RNA polymerase III subunit RPC9</fullName>
    </recommendedName>
    <alternativeName>
        <fullName evidence="13">DNA-directed RNA polymerase III subunit rpc9</fullName>
    </alternativeName>
</protein>
<comment type="subcellular location">
    <subcellularLocation>
        <location evidence="2">Cell membrane</location>
        <topology evidence="2">Peripheral membrane protein</topology>
        <orientation evidence="2">Cytoplasmic side</orientation>
    </subcellularLocation>
    <subcellularLocation>
        <location evidence="1">Nucleus</location>
    </subcellularLocation>
</comment>
<keyword evidence="7" id="KW-0472">Membrane</keyword>
<keyword evidence="16" id="KW-1185">Reference proteome</keyword>
<keyword evidence="6" id="KW-0240">DNA-directed RNA polymerase</keyword>
<evidence type="ECO:0000256" key="3">
    <source>
        <dbReference type="ARBA" id="ARBA00006898"/>
    </source>
</evidence>
<evidence type="ECO:0000256" key="1">
    <source>
        <dbReference type="ARBA" id="ARBA00004123"/>
    </source>
</evidence>
<dbReference type="PANTHER" id="PTHR15561">
    <property type="entry name" value="CALCITONIN GENE-RELATED PEPTIDE-RECEPTOR COMPONENT PROTEIN"/>
    <property type="match status" value="1"/>
</dbReference>
<keyword evidence="14" id="KW-0732">Signal</keyword>
<evidence type="ECO:0000259" key="15">
    <source>
        <dbReference type="SMART" id="SM00657"/>
    </source>
</evidence>
<dbReference type="GO" id="GO:0000166">
    <property type="term" value="F:nucleotide binding"/>
    <property type="evidence" value="ECO:0007669"/>
    <property type="project" value="InterPro"/>
</dbReference>
<feature type="chain" id="PRO_5036919322" description="DNA-directed RNA polymerase III subunit RPC9" evidence="14">
    <location>
        <begin position="22"/>
        <end position="151"/>
    </location>
</feature>
<evidence type="ECO:0000256" key="13">
    <source>
        <dbReference type="ARBA" id="ARBA00073026"/>
    </source>
</evidence>
<dbReference type="InterPro" id="IPR010997">
    <property type="entry name" value="HRDC-like_sf"/>
</dbReference>
<dbReference type="FunFam" id="1.20.1250.40:FF:000002">
    <property type="entry name" value="DNA-directed RNA polymerase III subunit RPC9"/>
    <property type="match status" value="1"/>
</dbReference>
<accession>A0A915PVD5</accession>
<keyword evidence="8" id="KW-0804">Transcription</keyword>
<dbReference type="AlphaFoldDB" id="A0A915PVD5"/>
<evidence type="ECO:0000256" key="9">
    <source>
        <dbReference type="ARBA" id="ARBA00023242"/>
    </source>
</evidence>
<reference evidence="17" key="1">
    <citation type="submission" date="2022-11" db="UniProtKB">
        <authorList>
            <consortium name="WormBaseParasite"/>
        </authorList>
    </citation>
    <scope>IDENTIFICATION</scope>
</reference>
<keyword evidence="5" id="KW-1003">Cell membrane</keyword>
<dbReference type="InterPro" id="IPR006590">
    <property type="entry name" value="RNA_pol_Rpb4/RPC9_core"/>
</dbReference>
<evidence type="ECO:0000256" key="5">
    <source>
        <dbReference type="ARBA" id="ARBA00022475"/>
    </source>
</evidence>
<evidence type="ECO:0000256" key="11">
    <source>
        <dbReference type="ARBA" id="ARBA00044007"/>
    </source>
</evidence>
<dbReference type="InterPro" id="IPR038324">
    <property type="entry name" value="Rpb4/RPC9_sf"/>
</dbReference>
<dbReference type="InterPro" id="IPR038846">
    <property type="entry name" value="RPC9"/>
</dbReference>
<comment type="function">
    <text evidence="10">Accessory protein for the calcitonin gene-related peptide (CGRP) receptor. It modulates CGRP responsiveness in a variety of tissues.</text>
</comment>
<dbReference type="Pfam" id="PF03874">
    <property type="entry name" value="RNA_pol_Rpb4"/>
    <property type="match status" value="1"/>
</dbReference>
<evidence type="ECO:0000313" key="16">
    <source>
        <dbReference type="Proteomes" id="UP000887581"/>
    </source>
</evidence>
<evidence type="ECO:0000256" key="12">
    <source>
        <dbReference type="ARBA" id="ARBA00045808"/>
    </source>
</evidence>
<comment type="function">
    <text evidence="12">DNA-dependent RNA polymerase catalyzes the transcription of DNA into RNA using the four ribonucleoside triphosphates as substrates. Specific peripheric component of RNA polymerase III (Pol III) which synthesizes small non-coding RNAs including 5S rRNA, snRNAs, tRNAs and miRNAs from at least 500 distinct genomic loci. With POLR3H/RPC8 forms a mobile stalk that protrudes from Pol III core and functions primarily in transcription initiation. Pol III plays a key role in sensing and limiting infection by intracellular bacteria and DNA viruses. Acts as nuclear and cytosolic DNA sensor involved in innate immune response. Can sense non-self dsDNA that serves as template for transcription into dsRNA. The non-self RNA polymerase III transcripts, such as Epstein-Barr virus-encoded RNAs (EBERs) induce type I interferon and NF-kappa-B through the RIG-I pathway.</text>
</comment>
<evidence type="ECO:0000256" key="2">
    <source>
        <dbReference type="ARBA" id="ARBA00004413"/>
    </source>
</evidence>
<sequence>MLQVKLAFLVFVMEVLDPRHAVMTNSEVFRLLQSRRKQQNELPKDRRSKFLGTVIYETSKYLQDSPAAAQRNVDIEKFIRAATRFKLTAVEILQLINLRPITAVEIQLIVEECEERLTEEEIGSLITIIQENLPEPFSSDPKLEIDDQKET</sequence>
<feature type="domain" description="RNA polymerase Rpb4/RPC9 core" evidence="15">
    <location>
        <begin position="13"/>
        <end position="136"/>
    </location>
</feature>
<dbReference type="SUPFAM" id="SSF47819">
    <property type="entry name" value="HRDC-like"/>
    <property type="match status" value="1"/>
</dbReference>
<evidence type="ECO:0000256" key="7">
    <source>
        <dbReference type="ARBA" id="ARBA00023136"/>
    </source>
</evidence>
<dbReference type="SMART" id="SM00657">
    <property type="entry name" value="RPOL4c"/>
    <property type="match status" value="1"/>
</dbReference>
<dbReference type="Proteomes" id="UP000887581">
    <property type="component" value="Unplaced"/>
</dbReference>
<comment type="subunit">
    <text evidence="11">Component of the RNA polymerase III complex consisting of 17 subunits: a ten-subunit horseshoe-shaped catalytic core composed of POLR3A/RPC1, POLR3B/RPC2, POLR1C/RPAC1, POLR1D/RPAC2, POLR3K/RPC10, POLR2E/RPABC1, POLR2F/RPABC2, POLR2H/RPABC3, POLR2K/RPABC4 and POLR2L/RPABC5; a mobile stalk composed of two subunits POLR3H/RPC8 and CRCP/RPC9, protruding from the core and functioning primarily in transcription initiation; and additional subunits homologous to general transcription factors of the RNA polymerase II machinery, POLR3C/RPC3-POLR3F/RPC6-POLR3G/RPC7 heterotrimer required for transcription initiation and POLR3D/RPC4-POLR3E/RPC5 heterodimer involved in both transcription initiation and termination.</text>
</comment>
<comment type="similarity">
    <text evidence="3">Belongs to the eukaryotic RPC9 RNA polymerase subunit family.</text>
</comment>
<name>A0A915PVD5_9BILA</name>
<evidence type="ECO:0000313" key="17">
    <source>
        <dbReference type="WBParaSite" id="sdigi.contig359.g7731.t1"/>
    </source>
</evidence>
<evidence type="ECO:0000256" key="8">
    <source>
        <dbReference type="ARBA" id="ARBA00023163"/>
    </source>
</evidence>